<dbReference type="GO" id="GO:0009231">
    <property type="term" value="P:riboflavin biosynthetic process"/>
    <property type="evidence" value="ECO:0007669"/>
    <property type="project" value="InterPro"/>
</dbReference>
<proteinExistence type="predicted"/>
<evidence type="ECO:0000259" key="1">
    <source>
        <dbReference type="Pfam" id="PF01872"/>
    </source>
</evidence>
<accession>A0A4R4MVW8</accession>
<protein>
    <submittedName>
        <fullName evidence="2">Deaminase</fullName>
    </submittedName>
</protein>
<evidence type="ECO:0000313" key="3">
    <source>
        <dbReference type="Proteomes" id="UP000295157"/>
    </source>
</evidence>
<evidence type="ECO:0000313" key="2">
    <source>
        <dbReference type="EMBL" id="TDB98489.1"/>
    </source>
</evidence>
<dbReference type="GO" id="GO:0008703">
    <property type="term" value="F:5-amino-6-(5-phosphoribosylamino)uracil reductase activity"/>
    <property type="evidence" value="ECO:0007669"/>
    <property type="project" value="InterPro"/>
</dbReference>
<name>A0A4R4MVW8_9ACTN</name>
<sequence length="183" mass="19788">MRKIICSTYISLDGVIEDPAWTMPYFDDEASAFAGEQTDSADALLMGRRTYEGFAAAWPNQDESDPSTGAAYFNNVKKYVASTTLTGPEWKNSEVLQGDLVEAVTRLKAQEGRDILMYGYGTVTHTLVKAGLVDEVRFWITPVFVGGPSISSPLDDVATTLTLAGTKVMKSGVIIATYTPAAQ</sequence>
<gene>
    <name evidence="2" type="ORF">E1267_38670</name>
</gene>
<dbReference type="AlphaFoldDB" id="A0A4R4MVW8"/>
<comment type="caution">
    <text evidence="2">The sequence shown here is derived from an EMBL/GenBank/DDBJ whole genome shotgun (WGS) entry which is preliminary data.</text>
</comment>
<keyword evidence="3" id="KW-1185">Reference proteome</keyword>
<dbReference type="OrthoDB" id="7949219at2"/>
<feature type="domain" description="Bacterial bifunctional deaminase-reductase C-terminal" evidence="1">
    <location>
        <begin position="2"/>
        <end position="174"/>
    </location>
</feature>
<dbReference type="SUPFAM" id="SSF53597">
    <property type="entry name" value="Dihydrofolate reductase-like"/>
    <property type="match status" value="1"/>
</dbReference>
<dbReference type="Gene3D" id="3.40.430.10">
    <property type="entry name" value="Dihydrofolate Reductase, subunit A"/>
    <property type="match status" value="1"/>
</dbReference>
<organism evidence="2 3">
    <name type="scientific">Nonomuraea longispora</name>
    <dbReference type="NCBI Taxonomy" id="1848320"/>
    <lineage>
        <taxon>Bacteria</taxon>
        <taxon>Bacillati</taxon>
        <taxon>Actinomycetota</taxon>
        <taxon>Actinomycetes</taxon>
        <taxon>Streptosporangiales</taxon>
        <taxon>Streptosporangiaceae</taxon>
        <taxon>Nonomuraea</taxon>
    </lineage>
</organism>
<dbReference type="PANTHER" id="PTHR38011">
    <property type="entry name" value="DIHYDROFOLATE REDUCTASE FAMILY PROTEIN (AFU_ORTHOLOGUE AFUA_8G06820)"/>
    <property type="match status" value="1"/>
</dbReference>
<dbReference type="InterPro" id="IPR002734">
    <property type="entry name" value="RibDG_C"/>
</dbReference>
<dbReference type="PANTHER" id="PTHR38011:SF11">
    <property type="entry name" value="2,5-DIAMINO-6-RIBOSYLAMINO-4(3H)-PYRIMIDINONE 5'-PHOSPHATE REDUCTASE"/>
    <property type="match status" value="1"/>
</dbReference>
<dbReference type="InterPro" id="IPR050765">
    <property type="entry name" value="Riboflavin_Biosynth_HTPR"/>
</dbReference>
<reference evidence="2 3" key="1">
    <citation type="submission" date="2019-02" db="EMBL/GenBank/DDBJ databases">
        <title>Draft genome sequences of novel Actinobacteria.</title>
        <authorList>
            <person name="Sahin N."/>
            <person name="Ay H."/>
            <person name="Saygin H."/>
        </authorList>
    </citation>
    <scope>NUCLEOTIDE SEQUENCE [LARGE SCALE GENOMIC DNA]</scope>
    <source>
        <strain evidence="2 3">KC201</strain>
    </source>
</reference>
<dbReference type="Proteomes" id="UP000295157">
    <property type="component" value="Unassembled WGS sequence"/>
</dbReference>
<dbReference type="Pfam" id="PF01872">
    <property type="entry name" value="RibD_C"/>
    <property type="match status" value="1"/>
</dbReference>
<dbReference type="InterPro" id="IPR024072">
    <property type="entry name" value="DHFR-like_dom_sf"/>
</dbReference>
<dbReference type="EMBL" id="SMJZ01000242">
    <property type="protein sequence ID" value="TDB98489.1"/>
    <property type="molecule type" value="Genomic_DNA"/>
</dbReference>